<keyword evidence="1" id="KW-0479">Metal-binding</keyword>
<evidence type="ECO:0000259" key="4">
    <source>
        <dbReference type="Pfam" id="PF00149"/>
    </source>
</evidence>
<feature type="transmembrane region" description="Helical" evidence="3">
    <location>
        <begin position="82"/>
        <end position="102"/>
    </location>
</feature>
<keyword evidence="3" id="KW-0812">Transmembrane</keyword>
<keyword evidence="3" id="KW-1133">Transmembrane helix</keyword>
<evidence type="ECO:0000256" key="2">
    <source>
        <dbReference type="ARBA" id="ARBA00022801"/>
    </source>
</evidence>
<protein>
    <submittedName>
        <fullName evidence="5">Metallophosphoesterase</fullName>
    </submittedName>
</protein>
<dbReference type="InterPro" id="IPR051158">
    <property type="entry name" value="Metallophosphoesterase_sf"/>
</dbReference>
<dbReference type="CDD" id="cd07385">
    <property type="entry name" value="MPP_YkuE_C"/>
    <property type="match status" value="1"/>
</dbReference>
<dbReference type="PANTHER" id="PTHR31302">
    <property type="entry name" value="TRANSMEMBRANE PROTEIN WITH METALLOPHOSPHOESTERASE DOMAIN-RELATED"/>
    <property type="match status" value="1"/>
</dbReference>
<keyword evidence="3" id="KW-0472">Membrane</keyword>
<dbReference type="EMBL" id="DSVQ01000003">
    <property type="protein sequence ID" value="HGT37895.1"/>
    <property type="molecule type" value="Genomic_DNA"/>
</dbReference>
<evidence type="ECO:0000313" key="5">
    <source>
        <dbReference type="EMBL" id="HGT37895.1"/>
    </source>
</evidence>
<dbReference type="Pfam" id="PF00149">
    <property type="entry name" value="Metallophos"/>
    <property type="match status" value="1"/>
</dbReference>
<dbReference type="GO" id="GO:0046872">
    <property type="term" value="F:metal ion binding"/>
    <property type="evidence" value="ECO:0007669"/>
    <property type="project" value="UniProtKB-KW"/>
</dbReference>
<gene>
    <name evidence="5" type="ORF">ENS64_01300</name>
</gene>
<dbReference type="GO" id="GO:0008758">
    <property type="term" value="F:UDP-2,3-diacylglucosamine hydrolase activity"/>
    <property type="evidence" value="ECO:0007669"/>
    <property type="project" value="TreeGrafter"/>
</dbReference>
<evidence type="ECO:0000256" key="3">
    <source>
        <dbReference type="SAM" id="Phobius"/>
    </source>
</evidence>
<proteinExistence type="predicted"/>
<dbReference type="Gene3D" id="3.60.21.10">
    <property type="match status" value="1"/>
</dbReference>
<dbReference type="SUPFAM" id="SSF56300">
    <property type="entry name" value="Metallo-dependent phosphatases"/>
    <property type="match status" value="1"/>
</dbReference>
<dbReference type="InterPro" id="IPR004843">
    <property type="entry name" value="Calcineurin-like_PHP"/>
</dbReference>
<feature type="transmembrane region" description="Helical" evidence="3">
    <location>
        <begin position="6"/>
        <end position="22"/>
    </location>
</feature>
<comment type="caution">
    <text evidence="5">The sequence shown here is derived from an EMBL/GenBank/DDBJ whole genome shotgun (WGS) entry which is preliminary data.</text>
</comment>
<dbReference type="AlphaFoldDB" id="A0A7C4LJ29"/>
<dbReference type="InterPro" id="IPR029052">
    <property type="entry name" value="Metallo-depent_PP-like"/>
</dbReference>
<feature type="domain" description="Calcineurin-like phosphoesterase" evidence="4">
    <location>
        <begin position="167"/>
        <end position="343"/>
    </location>
</feature>
<keyword evidence="2" id="KW-0378">Hydrolase</keyword>
<name>A0A7C4LJ29_9PLAN</name>
<dbReference type="GO" id="GO:0009245">
    <property type="term" value="P:lipid A biosynthetic process"/>
    <property type="evidence" value="ECO:0007669"/>
    <property type="project" value="TreeGrafter"/>
</dbReference>
<evidence type="ECO:0000256" key="1">
    <source>
        <dbReference type="ARBA" id="ARBA00022723"/>
    </source>
</evidence>
<reference evidence="5" key="1">
    <citation type="journal article" date="2020" name="mSystems">
        <title>Genome- and Community-Level Interaction Insights into Carbon Utilization and Element Cycling Functions of Hydrothermarchaeota in Hydrothermal Sediment.</title>
        <authorList>
            <person name="Zhou Z."/>
            <person name="Liu Y."/>
            <person name="Xu W."/>
            <person name="Pan J."/>
            <person name="Luo Z.H."/>
            <person name="Li M."/>
        </authorList>
    </citation>
    <scope>NUCLEOTIDE SEQUENCE [LARGE SCALE GENOMIC DNA]</scope>
    <source>
        <strain evidence="5">SpSt-508</strain>
    </source>
</reference>
<feature type="transmembrane region" description="Helical" evidence="3">
    <location>
        <begin position="42"/>
        <end position="62"/>
    </location>
</feature>
<accession>A0A7C4LJ29</accession>
<dbReference type="GO" id="GO:0016020">
    <property type="term" value="C:membrane"/>
    <property type="evidence" value="ECO:0007669"/>
    <property type="project" value="GOC"/>
</dbReference>
<dbReference type="PANTHER" id="PTHR31302:SF31">
    <property type="entry name" value="PHOSPHODIESTERASE YAEI"/>
    <property type="match status" value="1"/>
</dbReference>
<sequence length="410" mass="45727">MTWSFWMAWLVVSAGHAKLLAISENYLHSLRLPRPTLRRIRAVYDVLFFGVPVWFLCSHRPLLGDISDSSWWQHLSAGWRGWIAWGGAGAFALAFSALRHLTRRPPACLADKASRVIDVAARTGQSLIGPGRASVLARLPRNQQFTLEINVKTFHLSRLPASWDGLTIVHFSDLHFRGTVARRYFEEVVHEAQALQGDLLAFTGDLLDSTACLDWIPATLGRLSAPLGCYFVLGNHDWYLPVLADIRSTLRDHGWVDLAGEVVEIRGAELPSSRFEDGNGRLARSARPPLVLAGNELPWMGTAPDLSRAAPQAFRILLSHSPDQIDWARRHGVDLMLAGHTHGGQIQLPVLGPVYSPSRYSCRYAAGEFWRPPTLLHVSRGISGREPIRYRCRPELTKLVLRGRAGDSRP</sequence>
<organism evidence="5">
    <name type="scientific">Schlesneria paludicola</name>
    <dbReference type="NCBI Taxonomy" id="360056"/>
    <lineage>
        <taxon>Bacteria</taxon>
        <taxon>Pseudomonadati</taxon>
        <taxon>Planctomycetota</taxon>
        <taxon>Planctomycetia</taxon>
        <taxon>Planctomycetales</taxon>
        <taxon>Planctomycetaceae</taxon>
        <taxon>Schlesneria</taxon>
    </lineage>
</organism>